<dbReference type="InterPro" id="IPR000210">
    <property type="entry name" value="BTB/POZ_dom"/>
</dbReference>
<dbReference type="Gene3D" id="3.30.710.10">
    <property type="entry name" value="Potassium Channel Kv1.1, Chain A"/>
    <property type="match status" value="1"/>
</dbReference>
<dbReference type="OrthoDB" id="6156804at2759"/>
<name>A0A8S3V4W4_MYTED</name>
<reference evidence="3" key="1">
    <citation type="submission" date="2021-03" db="EMBL/GenBank/DDBJ databases">
        <authorList>
            <person name="Bekaert M."/>
        </authorList>
    </citation>
    <scope>NUCLEOTIDE SEQUENCE</scope>
</reference>
<proteinExistence type="predicted"/>
<protein>
    <recommendedName>
        <fullName evidence="2">BTB domain-containing protein</fullName>
    </recommendedName>
</protein>
<comment type="caution">
    <text evidence="3">The sequence shown here is derived from an EMBL/GenBank/DDBJ whole genome shotgun (WGS) entry which is preliminary data.</text>
</comment>
<evidence type="ECO:0000313" key="3">
    <source>
        <dbReference type="EMBL" id="CAG2251431.1"/>
    </source>
</evidence>
<dbReference type="EMBL" id="CAJPWZ010003088">
    <property type="protein sequence ID" value="CAG2251431.1"/>
    <property type="molecule type" value="Genomic_DNA"/>
</dbReference>
<dbReference type="PANTHER" id="PTHR22744:SF17">
    <property type="entry name" value="BTB DOMAIN-CONTAINING PROTEIN"/>
    <property type="match status" value="1"/>
</dbReference>
<evidence type="ECO:0000259" key="2">
    <source>
        <dbReference type="PROSITE" id="PS50097"/>
    </source>
</evidence>
<dbReference type="InterPro" id="IPR011333">
    <property type="entry name" value="SKP1/BTB/POZ_sf"/>
</dbReference>
<gene>
    <name evidence="3" type="ORF">MEDL_63085</name>
</gene>
<feature type="domain" description="BTB" evidence="2">
    <location>
        <begin position="30"/>
        <end position="89"/>
    </location>
</feature>
<dbReference type="PANTHER" id="PTHR22744">
    <property type="entry name" value="HELIX LOOP HELIX PROTEIN 21-RELATED"/>
    <property type="match status" value="1"/>
</dbReference>
<dbReference type="SMART" id="SM00225">
    <property type="entry name" value="BTB"/>
    <property type="match status" value="1"/>
</dbReference>
<evidence type="ECO:0000313" key="4">
    <source>
        <dbReference type="Proteomes" id="UP000683360"/>
    </source>
</evidence>
<accession>A0A8S3V4W4</accession>
<dbReference type="Proteomes" id="UP000683360">
    <property type="component" value="Unassembled WGS sequence"/>
</dbReference>
<organism evidence="3 4">
    <name type="scientific">Mytilus edulis</name>
    <name type="common">Blue mussel</name>
    <dbReference type="NCBI Taxonomy" id="6550"/>
    <lineage>
        <taxon>Eukaryota</taxon>
        <taxon>Metazoa</taxon>
        <taxon>Spiralia</taxon>
        <taxon>Lophotrochozoa</taxon>
        <taxon>Mollusca</taxon>
        <taxon>Bivalvia</taxon>
        <taxon>Autobranchia</taxon>
        <taxon>Pteriomorphia</taxon>
        <taxon>Mytilida</taxon>
        <taxon>Mytiloidea</taxon>
        <taxon>Mytilidae</taxon>
        <taxon>Mytilinae</taxon>
        <taxon>Mytilus</taxon>
    </lineage>
</organism>
<evidence type="ECO:0000256" key="1">
    <source>
        <dbReference type="SAM" id="MobiDB-lite"/>
    </source>
</evidence>
<feature type="compositionally biased region" description="Basic and acidic residues" evidence="1">
    <location>
        <begin position="1"/>
        <end position="12"/>
    </location>
</feature>
<sequence>MEQTAKKLRTEEQTQEGKPPKISFSPFNFPDLTIKIRDEKLYINKYHLMEVSPVFQKMLTGDFKEKNASEIELPDEDPTTFALFLRHTHCLVLNCLNLQSLAVHVKGNKYLEKPITYYATEKLMDDILKAELFNLPHFLTECLKHAYKLSYKVCIKNPKFHRMSSDTKSKLLLMRCEELELGIEKCLAVLGRTDLYGRCKSCDDRKRVEEAKTILDSNELNRSRSLDL</sequence>
<dbReference type="CDD" id="cd18186">
    <property type="entry name" value="BTB_POZ_ZBTB_KLHL-like"/>
    <property type="match status" value="1"/>
</dbReference>
<feature type="region of interest" description="Disordered" evidence="1">
    <location>
        <begin position="1"/>
        <end position="24"/>
    </location>
</feature>
<keyword evidence="4" id="KW-1185">Reference proteome</keyword>
<dbReference type="PROSITE" id="PS50097">
    <property type="entry name" value="BTB"/>
    <property type="match status" value="1"/>
</dbReference>
<dbReference type="SUPFAM" id="SSF54695">
    <property type="entry name" value="POZ domain"/>
    <property type="match status" value="1"/>
</dbReference>
<dbReference type="AlphaFoldDB" id="A0A8S3V4W4"/>
<dbReference type="Pfam" id="PF00651">
    <property type="entry name" value="BTB"/>
    <property type="match status" value="1"/>
</dbReference>